<dbReference type="AlphaFoldDB" id="A0A1M2V798"/>
<sequence length="339" mass="36339">MSTNETAPGPGPQDFGKQRDTIRREKSGGRGDESVGRGRGGRGGRGGGSAKPGGRPKDSPEVRISKALSGILRHRGENEGLAMRPDGYVRVAELLQRPKLQQLKFDALQEIVKNDSKSRYSLIHEADPNSDEEVWWIRANQGHSIKSVVLEYEPIKSVTEIPTGIAVHGTNKRAWESIKDQGLSKMARNHIHLAQGVAGSGVVSGRCPLRRFELPHSSLAGMRSSSQILIYVDVQKALDTGIKFCISANGVVLTEGDERGFLPAQFFSRVETANGAPLPGWDGPRGSLPDAPVTSVEIGKSTKASVAVGPSKAEDNVQMSHAPDTGIEGIEEKIASTTL</sequence>
<dbReference type="Gene3D" id="1.10.10.970">
    <property type="entry name" value="RNA 2'-phosphotransferase, Tpt1/KptA family, N-terminal domain"/>
    <property type="match status" value="1"/>
</dbReference>
<dbReference type="Gene3D" id="3.20.170.30">
    <property type="match status" value="1"/>
</dbReference>
<comment type="catalytic activity">
    <reaction evidence="6">
        <text>2'-phospho-[ligated tRNA] + NAD(+) = mature tRNA + ADP-alpha-D-ribose 1'',2''-cyclic phosphate + nicotinamide</text>
        <dbReference type="Rhea" id="RHEA:23324"/>
        <dbReference type="Rhea" id="RHEA-COMP:11106"/>
        <dbReference type="Rhea" id="RHEA-COMP:11107"/>
        <dbReference type="ChEBI" id="CHEBI:17154"/>
        <dbReference type="ChEBI" id="CHEBI:57540"/>
        <dbReference type="ChEBI" id="CHEBI:76596"/>
        <dbReference type="ChEBI" id="CHEBI:82883"/>
        <dbReference type="ChEBI" id="CHEBI:85027"/>
        <dbReference type="EC" id="2.7.1.160"/>
    </reaction>
</comment>
<feature type="compositionally biased region" description="Gly residues" evidence="7">
    <location>
        <begin position="37"/>
        <end position="51"/>
    </location>
</feature>
<dbReference type="OrthoDB" id="419694at2759"/>
<feature type="region of interest" description="Disordered" evidence="7">
    <location>
        <begin position="307"/>
        <end position="329"/>
    </location>
</feature>
<protein>
    <recommendedName>
        <fullName evidence="3">2'-phosphotransferase</fullName>
        <ecNumber evidence="3">2.7.1.160</ecNumber>
    </recommendedName>
</protein>
<dbReference type="GO" id="GO:0006388">
    <property type="term" value="P:tRNA splicing, via endonucleolytic cleavage and ligation"/>
    <property type="evidence" value="ECO:0007669"/>
    <property type="project" value="TreeGrafter"/>
</dbReference>
<keyword evidence="4" id="KW-0808">Transferase</keyword>
<evidence type="ECO:0000256" key="3">
    <source>
        <dbReference type="ARBA" id="ARBA00012007"/>
    </source>
</evidence>
<evidence type="ECO:0000313" key="9">
    <source>
        <dbReference type="Proteomes" id="UP000184267"/>
    </source>
</evidence>
<proteinExistence type="inferred from homology"/>
<evidence type="ECO:0000256" key="7">
    <source>
        <dbReference type="SAM" id="MobiDB-lite"/>
    </source>
</evidence>
<dbReference type="Pfam" id="PF01885">
    <property type="entry name" value="PTS_2-RNA"/>
    <property type="match status" value="1"/>
</dbReference>
<dbReference type="SUPFAM" id="SSF56399">
    <property type="entry name" value="ADP-ribosylation"/>
    <property type="match status" value="1"/>
</dbReference>
<dbReference type="OMA" id="HATWPKI"/>
<dbReference type="STRING" id="154538.A0A1M2V798"/>
<dbReference type="EMBL" id="MNAD01001614">
    <property type="protein sequence ID" value="OJT03423.1"/>
    <property type="molecule type" value="Genomic_DNA"/>
</dbReference>
<evidence type="ECO:0000256" key="1">
    <source>
        <dbReference type="ARBA" id="ARBA00003343"/>
    </source>
</evidence>
<dbReference type="EC" id="2.7.1.160" evidence="3"/>
<dbReference type="InterPro" id="IPR042081">
    <property type="entry name" value="RNA_2'-PTrans_C"/>
</dbReference>
<dbReference type="PANTHER" id="PTHR12684:SF2">
    <property type="entry name" value="TRNA 2'-PHOSPHOTRANSFERASE 1"/>
    <property type="match status" value="1"/>
</dbReference>
<dbReference type="PANTHER" id="PTHR12684">
    <property type="entry name" value="PUTATIVE PHOSPHOTRANSFERASE"/>
    <property type="match status" value="1"/>
</dbReference>
<comment type="function">
    <text evidence="1">Catalyzes the last step of tRNA splicing, the transfer of the splice junction 2'-phosphate from ligated tRNA to NAD to produce ADP-ribose 1''-2'' cyclic phosphate.</text>
</comment>
<feature type="region of interest" description="Disordered" evidence="7">
    <location>
        <begin position="1"/>
        <end position="62"/>
    </location>
</feature>
<dbReference type="InterPro" id="IPR042080">
    <property type="entry name" value="RNA_2'-PTrans_N"/>
</dbReference>
<reference evidence="8 9" key="1">
    <citation type="submission" date="2016-10" db="EMBL/GenBank/DDBJ databases">
        <title>Genome sequence of the basidiomycete white-rot fungus Trametes pubescens.</title>
        <authorList>
            <person name="Makela M.R."/>
            <person name="Granchi Z."/>
            <person name="Peng M."/>
            <person name="De Vries R.P."/>
            <person name="Grigoriev I."/>
            <person name="Riley R."/>
            <person name="Hilden K."/>
        </authorList>
    </citation>
    <scope>NUCLEOTIDE SEQUENCE [LARGE SCALE GENOMIC DNA]</scope>
    <source>
        <strain evidence="8 9">FBCC735</strain>
    </source>
</reference>
<organism evidence="8 9">
    <name type="scientific">Trametes pubescens</name>
    <name type="common">White-rot fungus</name>
    <dbReference type="NCBI Taxonomy" id="154538"/>
    <lineage>
        <taxon>Eukaryota</taxon>
        <taxon>Fungi</taxon>
        <taxon>Dikarya</taxon>
        <taxon>Basidiomycota</taxon>
        <taxon>Agaricomycotina</taxon>
        <taxon>Agaricomycetes</taxon>
        <taxon>Polyporales</taxon>
        <taxon>Polyporaceae</taxon>
        <taxon>Trametes</taxon>
    </lineage>
</organism>
<gene>
    <name evidence="8" type="ORF">TRAPUB_5986</name>
</gene>
<feature type="compositionally biased region" description="Basic and acidic residues" evidence="7">
    <location>
        <begin position="16"/>
        <end position="36"/>
    </location>
</feature>
<keyword evidence="9" id="KW-1185">Reference proteome</keyword>
<comment type="similarity">
    <text evidence="2">Belongs to the KptA/TPT1 family.</text>
</comment>
<dbReference type="GO" id="GO:0000215">
    <property type="term" value="F:tRNA 2'-phosphotransferase activity"/>
    <property type="evidence" value="ECO:0007669"/>
    <property type="project" value="UniProtKB-EC"/>
</dbReference>
<evidence type="ECO:0000256" key="4">
    <source>
        <dbReference type="ARBA" id="ARBA00022679"/>
    </source>
</evidence>
<dbReference type="InterPro" id="IPR002745">
    <property type="entry name" value="Ptrans_KptA/Tpt1"/>
</dbReference>
<evidence type="ECO:0000256" key="6">
    <source>
        <dbReference type="ARBA" id="ARBA00047949"/>
    </source>
</evidence>
<keyword evidence="5" id="KW-0520">NAD</keyword>
<dbReference type="Proteomes" id="UP000184267">
    <property type="component" value="Unassembled WGS sequence"/>
</dbReference>
<accession>A0A1M2V798</accession>
<evidence type="ECO:0000313" key="8">
    <source>
        <dbReference type="EMBL" id="OJT03423.1"/>
    </source>
</evidence>
<evidence type="ECO:0000256" key="5">
    <source>
        <dbReference type="ARBA" id="ARBA00023027"/>
    </source>
</evidence>
<evidence type="ECO:0000256" key="2">
    <source>
        <dbReference type="ARBA" id="ARBA00009836"/>
    </source>
</evidence>
<name>A0A1M2V798_TRAPU</name>
<comment type="caution">
    <text evidence="8">The sequence shown here is derived from an EMBL/GenBank/DDBJ whole genome shotgun (WGS) entry which is preliminary data.</text>
</comment>